<dbReference type="GO" id="GO:0071013">
    <property type="term" value="C:catalytic step 2 spliceosome"/>
    <property type="evidence" value="ECO:0007669"/>
    <property type="project" value="TreeGrafter"/>
</dbReference>
<dbReference type="AlphaFoldDB" id="A0A060D7B4"/>
<geneLocation type="nucleomorph" evidence="2"/>
<reference evidence="2 3" key="1">
    <citation type="journal article" date="2014" name="BMC Genomics">
        <title>Nucleomorph and plastid genome sequences of the chlorarachniophyte Lotharella oceanica: convergent reductive evolution and frequent recombination in nucleomorph-bearing algae.</title>
        <authorList>
            <person name="Tanifuji G."/>
            <person name="Onodera N.T."/>
            <person name="Brown M.W."/>
            <person name="Curtis B.A."/>
            <person name="Roger A.J."/>
            <person name="Ka-Shu Wong G."/>
            <person name="Melkonian M."/>
            <person name="Archibald J.M."/>
        </authorList>
    </citation>
    <scope>NUCLEOTIDE SEQUENCE [LARGE SCALE GENOMIC DNA]</scope>
    <source>
        <strain evidence="2 3">CCMP622</strain>
    </source>
</reference>
<dbReference type="PROSITE" id="PS50128">
    <property type="entry name" value="SURP"/>
    <property type="match status" value="1"/>
</dbReference>
<dbReference type="PANTHER" id="PTHR15316">
    <property type="entry name" value="SPLICEOSOME ASSOCIATED PROTEIN 114/SWAP SPLICING FACTOR-RELATED"/>
    <property type="match status" value="1"/>
</dbReference>
<sequence>MKLILPPPTLLKIIDRTAFYVSQHGKQLETKIKYKYEKFNFLNNNNIFFPYYIYKLKVYLSQQKKNVDNRFNLIKINNINNRLSGIFLKNIIKKKYKTSSIIKNKKKIYQLFSIIRIFTNRINHEPKTTQLISIFNKSFILDMNNSYLSYVQLIYQYLKQNYKSLQNLVNFMKFNKVTFLENEIKRDKIQKFKNTFNSKNFISKKFYSDMIVWDKFIVVKTIDFLGNNIEKLGKPLSLKQLI</sequence>
<organism evidence="2 3">
    <name type="scientific">Lotharella oceanica</name>
    <dbReference type="NCBI Taxonomy" id="641309"/>
    <lineage>
        <taxon>Eukaryota</taxon>
        <taxon>Sar</taxon>
        <taxon>Rhizaria</taxon>
        <taxon>Cercozoa</taxon>
        <taxon>Chlorarachniophyceae</taxon>
        <taxon>Lotharella</taxon>
    </lineage>
</organism>
<dbReference type="InterPro" id="IPR000061">
    <property type="entry name" value="Surp"/>
</dbReference>
<dbReference type="EMBL" id="CP006628">
    <property type="protein sequence ID" value="AIB09846.1"/>
    <property type="molecule type" value="Genomic_DNA"/>
</dbReference>
<gene>
    <name evidence="2" type="primary">sf3a1</name>
    <name evidence="2" type="ORF">M951_chr2152</name>
</gene>
<dbReference type="SUPFAM" id="SSF109905">
    <property type="entry name" value="Surp module (SWAP domain)"/>
    <property type="match status" value="1"/>
</dbReference>
<proteinExistence type="predicted"/>
<name>A0A060D7B4_9EUKA</name>
<dbReference type="InterPro" id="IPR035967">
    <property type="entry name" value="SWAP/Surp_sf"/>
</dbReference>
<dbReference type="GO" id="GO:0071004">
    <property type="term" value="C:U2-type prespliceosome"/>
    <property type="evidence" value="ECO:0007669"/>
    <property type="project" value="TreeGrafter"/>
</dbReference>
<dbReference type="PANTHER" id="PTHR15316:SF1">
    <property type="entry name" value="SPLICING FACTOR 3A SUBUNIT 1"/>
    <property type="match status" value="1"/>
</dbReference>
<evidence type="ECO:0000313" key="3">
    <source>
        <dbReference type="Proteomes" id="UP000243670"/>
    </source>
</evidence>
<dbReference type="InterPro" id="IPR045146">
    <property type="entry name" value="SF3A1"/>
</dbReference>
<dbReference type="SMART" id="SM00648">
    <property type="entry name" value="SWAP"/>
    <property type="match status" value="1"/>
</dbReference>
<protein>
    <submittedName>
        <fullName evidence="2">Splicing factor 3A subunit 1</fullName>
    </submittedName>
</protein>
<dbReference type="GO" id="GO:0003723">
    <property type="term" value="F:RNA binding"/>
    <property type="evidence" value="ECO:0007669"/>
    <property type="project" value="InterPro"/>
</dbReference>
<accession>A0A060D7B4</accession>
<keyword evidence="2" id="KW-0542">Nucleomorph</keyword>
<feature type="domain" description="SURP motif" evidence="1">
    <location>
        <begin position="13"/>
        <end position="52"/>
    </location>
</feature>
<dbReference type="Pfam" id="PF01805">
    <property type="entry name" value="Surp"/>
    <property type="match status" value="1"/>
</dbReference>
<dbReference type="Gene3D" id="1.10.10.790">
    <property type="entry name" value="Surp module"/>
    <property type="match status" value="1"/>
</dbReference>
<evidence type="ECO:0000259" key="1">
    <source>
        <dbReference type="PROSITE" id="PS50128"/>
    </source>
</evidence>
<dbReference type="GO" id="GO:0000381">
    <property type="term" value="P:regulation of alternative mRNA splicing, via spliceosome"/>
    <property type="evidence" value="ECO:0007669"/>
    <property type="project" value="TreeGrafter"/>
</dbReference>
<dbReference type="GO" id="GO:0045292">
    <property type="term" value="P:mRNA cis splicing, via spliceosome"/>
    <property type="evidence" value="ECO:0007669"/>
    <property type="project" value="InterPro"/>
</dbReference>
<dbReference type="Proteomes" id="UP000243670">
    <property type="component" value="Nucleomorph 2"/>
</dbReference>
<dbReference type="GO" id="GO:0005686">
    <property type="term" value="C:U2 snRNP"/>
    <property type="evidence" value="ECO:0007669"/>
    <property type="project" value="TreeGrafter"/>
</dbReference>
<evidence type="ECO:0000313" key="2">
    <source>
        <dbReference type="EMBL" id="AIB09846.1"/>
    </source>
</evidence>